<dbReference type="AlphaFoldDB" id="A0A1A9HV45"/>
<gene>
    <name evidence="1" type="ORF">Cs308_0100</name>
</gene>
<dbReference type="KEGG" id="csaz:Cs308_0100"/>
<keyword evidence="2" id="KW-1185">Reference proteome</keyword>
<organism evidence="1 2">
    <name type="scientific">Candidatus Chlamydia sanziniae</name>
    <dbReference type="NCBI Taxonomy" id="1806891"/>
    <lineage>
        <taxon>Bacteria</taxon>
        <taxon>Pseudomonadati</taxon>
        <taxon>Chlamydiota</taxon>
        <taxon>Chlamydiia</taxon>
        <taxon>Chlamydiales</taxon>
        <taxon>Chlamydiaceae</taxon>
        <taxon>Chlamydia/Chlamydophila group</taxon>
        <taxon>Chlamydia</taxon>
    </lineage>
</organism>
<dbReference type="Proteomes" id="UP000078162">
    <property type="component" value="Chromosome"/>
</dbReference>
<protein>
    <submittedName>
        <fullName evidence="1">Uncharacterized protein</fullName>
    </submittedName>
</protein>
<proteinExistence type="predicted"/>
<evidence type="ECO:0000313" key="2">
    <source>
        <dbReference type="Proteomes" id="UP000078162"/>
    </source>
</evidence>
<evidence type="ECO:0000313" key="1">
    <source>
        <dbReference type="EMBL" id="ANH78271.1"/>
    </source>
</evidence>
<reference evidence="2" key="1">
    <citation type="submission" date="2016-03" db="EMBL/GenBank/DDBJ databases">
        <title>Culture-independent genomics supports pathogen discovery for uncultivable bacteria within the genus Chlamydia.</title>
        <authorList>
            <person name="Taylor-Brown A."/>
            <person name="Bachmann N.L."/>
            <person name="Borel N."/>
            <person name="Polkinghorne A."/>
        </authorList>
    </citation>
    <scope>NUCLEOTIDE SEQUENCE [LARGE SCALE GENOMIC DNA]</scope>
    <source>
        <strain evidence="2">2742-308</strain>
    </source>
</reference>
<dbReference type="PATRIC" id="fig|1806891.3.peg.95"/>
<accession>A0A1A9HV45</accession>
<sequence length="43" mass="5294">MAARVSLCTEKKNVLRDKIVRRKLMELFVREDLFLKNSIRRMW</sequence>
<name>A0A1A9HV45_9CHLA</name>
<dbReference type="EMBL" id="CP014639">
    <property type="protein sequence ID" value="ANH78271.1"/>
    <property type="molecule type" value="Genomic_DNA"/>
</dbReference>